<dbReference type="Gene3D" id="3.40.630.30">
    <property type="match status" value="1"/>
</dbReference>
<evidence type="ECO:0000259" key="1">
    <source>
        <dbReference type="PROSITE" id="PS51186"/>
    </source>
</evidence>
<dbReference type="PANTHER" id="PTHR43792:SF9">
    <property type="entry name" value="RIBOSOMAL-PROTEIN-ALANINE ACETYLTRANSFERASE"/>
    <property type="match status" value="1"/>
</dbReference>
<organism evidence="2 3">
    <name type="scientific">Promethearchaeum syntrophicum</name>
    <dbReference type="NCBI Taxonomy" id="2594042"/>
    <lineage>
        <taxon>Archaea</taxon>
        <taxon>Promethearchaeati</taxon>
        <taxon>Promethearchaeota</taxon>
        <taxon>Promethearchaeia</taxon>
        <taxon>Promethearchaeales</taxon>
        <taxon>Promethearchaeaceae</taxon>
        <taxon>Promethearchaeum</taxon>
    </lineage>
</organism>
<dbReference type="Pfam" id="PF13302">
    <property type="entry name" value="Acetyltransf_3"/>
    <property type="match status" value="1"/>
</dbReference>
<dbReference type="GO" id="GO:0005737">
    <property type="term" value="C:cytoplasm"/>
    <property type="evidence" value="ECO:0007669"/>
    <property type="project" value="TreeGrafter"/>
</dbReference>
<dbReference type="GeneID" id="41331026"/>
<keyword evidence="2" id="KW-0012">Acyltransferase</keyword>
<keyword evidence="3" id="KW-1185">Reference proteome</keyword>
<proteinExistence type="predicted"/>
<dbReference type="EMBL" id="CP042905">
    <property type="protein sequence ID" value="QEE17222.1"/>
    <property type="molecule type" value="Genomic_DNA"/>
</dbReference>
<protein>
    <submittedName>
        <fullName evidence="2">GNAT family N-acetyltransferase</fullName>
        <ecNumber evidence="2">2.3.-.-</ecNumber>
    </submittedName>
</protein>
<evidence type="ECO:0000313" key="3">
    <source>
        <dbReference type="Proteomes" id="UP000321408"/>
    </source>
</evidence>
<dbReference type="InterPro" id="IPR016181">
    <property type="entry name" value="Acyl_CoA_acyltransferase"/>
</dbReference>
<dbReference type="AlphaFoldDB" id="A0A5B9DDQ5"/>
<gene>
    <name evidence="2" type="ORF">DSAG12_03054</name>
</gene>
<dbReference type="OrthoDB" id="120213at2157"/>
<dbReference type="PROSITE" id="PS51186">
    <property type="entry name" value="GNAT"/>
    <property type="match status" value="1"/>
</dbReference>
<dbReference type="SUPFAM" id="SSF55729">
    <property type="entry name" value="Acyl-CoA N-acyltransferases (Nat)"/>
    <property type="match status" value="1"/>
</dbReference>
<dbReference type="RefSeq" id="WP_147664127.1">
    <property type="nucleotide sequence ID" value="NZ_CP042905.2"/>
</dbReference>
<feature type="domain" description="N-acetyltransferase" evidence="1">
    <location>
        <begin position="22"/>
        <end position="179"/>
    </location>
</feature>
<dbReference type="InterPro" id="IPR000182">
    <property type="entry name" value="GNAT_dom"/>
</dbReference>
<keyword evidence="2" id="KW-0808">Transferase</keyword>
<dbReference type="KEGG" id="psyt:DSAG12_03054"/>
<dbReference type="InterPro" id="IPR051531">
    <property type="entry name" value="N-acetyltransferase"/>
</dbReference>
<name>A0A5B9DDQ5_9ARCH</name>
<dbReference type="EC" id="2.3.-.-" evidence="2"/>
<dbReference type="GO" id="GO:0008999">
    <property type="term" value="F:protein-N-terminal-alanine acetyltransferase activity"/>
    <property type="evidence" value="ECO:0007669"/>
    <property type="project" value="TreeGrafter"/>
</dbReference>
<accession>A0A5B9DDQ5</accession>
<dbReference type="Proteomes" id="UP000321408">
    <property type="component" value="Chromosome"/>
</dbReference>
<dbReference type="PANTHER" id="PTHR43792">
    <property type="entry name" value="GNAT FAMILY, PUTATIVE (AFU_ORTHOLOGUE AFUA_3G00765)-RELATED-RELATED"/>
    <property type="match status" value="1"/>
</dbReference>
<reference evidence="2 3" key="2">
    <citation type="journal article" date="2024" name="Int. J. Syst. Evol. Microbiol.">
        <title>Promethearchaeum syntrophicum gen. nov., sp. nov., an anaerobic, obligately syntrophic archaeon, the first isolate of the lineage 'Asgard' archaea, and proposal of the new archaeal phylum Promethearchaeota phyl. nov. and kingdom Promethearchaeati regn. nov.</title>
        <authorList>
            <person name="Imachi H."/>
            <person name="Nobu M.K."/>
            <person name="Kato S."/>
            <person name="Takaki Y."/>
            <person name="Miyazaki M."/>
            <person name="Miyata M."/>
            <person name="Ogawara M."/>
            <person name="Saito Y."/>
            <person name="Sakai S."/>
            <person name="Tahara Y.O."/>
            <person name="Takano Y."/>
            <person name="Tasumi E."/>
            <person name="Uematsu K."/>
            <person name="Yoshimura T."/>
            <person name="Itoh T."/>
            <person name="Ohkuma M."/>
            <person name="Takai K."/>
        </authorList>
    </citation>
    <scope>NUCLEOTIDE SEQUENCE [LARGE SCALE GENOMIC DNA]</scope>
    <source>
        <strain evidence="2 3">MK-D1</strain>
    </source>
</reference>
<reference evidence="2 3" key="1">
    <citation type="journal article" date="2020" name="Nature">
        <title>Isolation of an archaeon at the prokaryote-eukaryote interface.</title>
        <authorList>
            <person name="Imachi H."/>
            <person name="Nobu M.K."/>
            <person name="Nakahara N."/>
            <person name="Morono Y."/>
            <person name="Ogawara M."/>
            <person name="Takaki Y."/>
            <person name="Takano Y."/>
            <person name="Uematsu K."/>
            <person name="Ikuta T."/>
            <person name="Ito M."/>
            <person name="Matsui Y."/>
            <person name="Miyazaki M."/>
            <person name="Murata K."/>
            <person name="Saito Y."/>
            <person name="Sakai S."/>
            <person name="Song C."/>
            <person name="Tasumi E."/>
            <person name="Yamanaka Y."/>
            <person name="Yamaguchi T."/>
            <person name="Kamagata Y."/>
            <person name="Tamaki H."/>
            <person name="Takai K."/>
        </authorList>
    </citation>
    <scope>NUCLEOTIDE SEQUENCE [LARGE SCALE GENOMIC DNA]</scope>
    <source>
        <strain evidence="2 3">MK-D1</strain>
    </source>
</reference>
<sequence>MNSFIDKSLFWKTFPELTTPRLELKQITSDHAQDLLAFWGEDTVTQYTDFESFKSINKIQDVINWIQSRFEEKNGIRWGIFLKTNGKMIGTCGFNSWITKRGNKSEIGYDLHPKYWRRGIMYEALTHMITYGFQTMKLHRIEAHVDPDNMGSQKILEKLQFTKEGCLRENGFWKGRYWTNIVFGLLEPEFFL</sequence>
<evidence type="ECO:0000313" key="2">
    <source>
        <dbReference type="EMBL" id="QEE17222.1"/>
    </source>
</evidence>